<feature type="region of interest" description="Disordered" evidence="14">
    <location>
        <begin position="173"/>
        <end position="215"/>
    </location>
</feature>
<dbReference type="CDD" id="cd16461">
    <property type="entry name" value="RING-H2_EL5-like"/>
    <property type="match status" value="1"/>
</dbReference>
<evidence type="ECO:0000256" key="12">
    <source>
        <dbReference type="ARBA" id="ARBA00023136"/>
    </source>
</evidence>
<organism evidence="17 18">
    <name type="scientific">Phoenix dactylifera</name>
    <name type="common">Date palm</name>
    <dbReference type="NCBI Taxonomy" id="42345"/>
    <lineage>
        <taxon>Eukaryota</taxon>
        <taxon>Viridiplantae</taxon>
        <taxon>Streptophyta</taxon>
        <taxon>Embryophyta</taxon>
        <taxon>Tracheophyta</taxon>
        <taxon>Spermatophyta</taxon>
        <taxon>Magnoliopsida</taxon>
        <taxon>Liliopsida</taxon>
        <taxon>Arecaceae</taxon>
        <taxon>Coryphoideae</taxon>
        <taxon>Phoeniceae</taxon>
        <taxon>Phoenix</taxon>
    </lineage>
</organism>
<reference evidence="18" key="2">
    <citation type="submission" date="2025-08" db="UniProtKB">
        <authorList>
            <consortium name="RefSeq"/>
        </authorList>
    </citation>
    <scope>IDENTIFICATION</scope>
    <source>
        <tissue evidence="18">Young leaves</tissue>
    </source>
</reference>
<keyword evidence="9" id="KW-0833">Ubl conjugation pathway</keyword>
<keyword evidence="5" id="KW-0808">Transferase</keyword>
<dbReference type="KEGG" id="pda:103709527"/>
<dbReference type="FunFam" id="3.30.40.10:FF:000187">
    <property type="entry name" value="E3 ubiquitin-protein ligase ATL6"/>
    <property type="match status" value="1"/>
</dbReference>
<dbReference type="AlphaFoldDB" id="A0A8B7C7B6"/>
<comment type="pathway">
    <text evidence="3">Protein modification; protein ubiquitination.</text>
</comment>
<feature type="domain" description="RING-type" evidence="16">
    <location>
        <begin position="108"/>
        <end position="150"/>
    </location>
</feature>
<dbReference type="Gene3D" id="3.30.40.10">
    <property type="entry name" value="Zinc/RING finger domain, C3HC4 (zinc finger)"/>
    <property type="match status" value="1"/>
</dbReference>
<dbReference type="OrthoDB" id="8062037at2759"/>
<evidence type="ECO:0000256" key="9">
    <source>
        <dbReference type="ARBA" id="ARBA00022786"/>
    </source>
</evidence>
<keyword evidence="12 15" id="KW-0472">Membrane</keyword>
<evidence type="ECO:0000256" key="2">
    <source>
        <dbReference type="ARBA" id="ARBA00004167"/>
    </source>
</evidence>
<keyword evidence="6 15" id="KW-0812">Transmembrane</keyword>
<accession>A0A8B7C7B6</accession>
<dbReference type="GO" id="GO:0016020">
    <property type="term" value="C:membrane"/>
    <property type="evidence" value="ECO:0007669"/>
    <property type="project" value="UniProtKB-SubCell"/>
</dbReference>
<keyword evidence="11 15" id="KW-1133">Transmembrane helix</keyword>
<keyword evidence="17" id="KW-1185">Reference proteome</keyword>
<comment type="subcellular location">
    <subcellularLocation>
        <location evidence="2">Membrane</location>
        <topology evidence="2">Single-pass membrane protein</topology>
    </subcellularLocation>
</comment>
<evidence type="ECO:0000256" key="3">
    <source>
        <dbReference type="ARBA" id="ARBA00004906"/>
    </source>
</evidence>
<dbReference type="EC" id="2.3.2.27" evidence="4"/>
<dbReference type="PANTHER" id="PTHR46913:SF1">
    <property type="entry name" value="RING-H2 FINGER PROTEIN ATL16"/>
    <property type="match status" value="1"/>
</dbReference>
<evidence type="ECO:0000256" key="10">
    <source>
        <dbReference type="ARBA" id="ARBA00022833"/>
    </source>
</evidence>
<feature type="compositionally biased region" description="Basic and acidic residues" evidence="14">
    <location>
        <begin position="200"/>
        <end position="215"/>
    </location>
</feature>
<evidence type="ECO:0000256" key="7">
    <source>
        <dbReference type="ARBA" id="ARBA00022723"/>
    </source>
</evidence>
<keyword evidence="7" id="KW-0479">Metal-binding</keyword>
<protein>
    <recommendedName>
        <fullName evidence="4">RING-type E3 ubiquitin transferase</fullName>
        <ecNumber evidence="4">2.3.2.27</ecNumber>
    </recommendedName>
</protein>
<evidence type="ECO:0000256" key="13">
    <source>
        <dbReference type="PROSITE-ProRule" id="PRU00175"/>
    </source>
</evidence>
<dbReference type="InterPro" id="IPR013083">
    <property type="entry name" value="Znf_RING/FYVE/PHD"/>
</dbReference>
<dbReference type="GO" id="GO:0061630">
    <property type="term" value="F:ubiquitin protein ligase activity"/>
    <property type="evidence" value="ECO:0007669"/>
    <property type="project" value="UniProtKB-EC"/>
</dbReference>
<dbReference type="InterPro" id="IPR001841">
    <property type="entry name" value="Znf_RING"/>
</dbReference>
<evidence type="ECO:0000256" key="8">
    <source>
        <dbReference type="ARBA" id="ARBA00022771"/>
    </source>
</evidence>
<evidence type="ECO:0000256" key="1">
    <source>
        <dbReference type="ARBA" id="ARBA00000900"/>
    </source>
</evidence>
<dbReference type="GO" id="GO:0016567">
    <property type="term" value="P:protein ubiquitination"/>
    <property type="evidence" value="ECO:0007669"/>
    <property type="project" value="InterPro"/>
</dbReference>
<evidence type="ECO:0000256" key="11">
    <source>
        <dbReference type="ARBA" id="ARBA00022989"/>
    </source>
</evidence>
<gene>
    <name evidence="18" type="primary">LOC103709527</name>
</gene>
<evidence type="ECO:0000256" key="14">
    <source>
        <dbReference type="SAM" id="MobiDB-lite"/>
    </source>
</evidence>
<evidence type="ECO:0000256" key="5">
    <source>
        <dbReference type="ARBA" id="ARBA00022679"/>
    </source>
</evidence>
<dbReference type="PANTHER" id="PTHR46913">
    <property type="entry name" value="RING-H2 FINGER PROTEIN ATL16"/>
    <property type="match status" value="1"/>
</dbReference>
<dbReference type="InterPro" id="IPR044600">
    <property type="entry name" value="ATL1/ATL16-like"/>
</dbReference>
<keyword evidence="8 13" id="KW-0863">Zinc-finger</keyword>
<sequence>MSNVPPAGFFDAEETQSRYDFKTQFLTTVLLCLVFVAALVVFLHFCGWYVLGHRRRLPAPRTSIVSLFRVGPATAPKPGLDPSAIAALPTVPYRRTINGENDGSDAECIICLIVIEEGERVRLLPSCRHVFHVTCIDMWLSFTSTCPVCRAVVEPAPTAVTVEPAPPAVTVEIGESSASQPGTLELSGGGGGSESTSGSKEARRPQGERLDVIAV</sequence>
<evidence type="ECO:0000313" key="18">
    <source>
        <dbReference type="RefSeq" id="XP_008793160.2"/>
    </source>
</evidence>
<comment type="catalytic activity">
    <reaction evidence="1">
        <text>S-ubiquitinyl-[E2 ubiquitin-conjugating enzyme]-L-cysteine + [acceptor protein]-L-lysine = [E2 ubiquitin-conjugating enzyme]-L-cysteine + N(6)-ubiquitinyl-[acceptor protein]-L-lysine.</text>
        <dbReference type="EC" id="2.3.2.27"/>
    </reaction>
</comment>
<evidence type="ECO:0000259" key="16">
    <source>
        <dbReference type="PROSITE" id="PS50089"/>
    </source>
</evidence>
<dbReference type="Proteomes" id="UP000228380">
    <property type="component" value="Chromosome 11"/>
</dbReference>
<keyword evidence="10" id="KW-0862">Zinc</keyword>
<dbReference type="Pfam" id="PF13639">
    <property type="entry name" value="zf-RING_2"/>
    <property type="match status" value="1"/>
</dbReference>
<evidence type="ECO:0000256" key="6">
    <source>
        <dbReference type="ARBA" id="ARBA00022692"/>
    </source>
</evidence>
<feature type="transmembrane region" description="Helical" evidence="15">
    <location>
        <begin position="25"/>
        <end position="51"/>
    </location>
</feature>
<dbReference type="SMART" id="SM00184">
    <property type="entry name" value="RING"/>
    <property type="match status" value="1"/>
</dbReference>
<dbReference type="PROSITE" id="PS50089">
    <property type="entry name" value="ZF_RING_2"/>
    <property type="match status" value="1"/>
</dbReference>
<dbReference type="GeneID" id="103709527"/>
<dbReference type="GO" id="GO:0008270">
    <property type="term" value="F:zinc ion binding"/>
    <property type="evidence" value="ECO:0007669"/>
    <property type="project" value="UniProtKB-KW"/>
</dbReference>
<reference evidence="17" key="1">
    <citation type="journal article" date="2019" name="Nat. Commun.">
        <title>Genome-wide association mapping of date palm fruit traits.</title>
        <authorList>
            <person name="Hazzouri K.M."/>
            <person name="Gros-Balthazard M."/>
            <person name="Flowers J.M."/>
            <person name="Copetti D."/>
            <person name="Lemansour A."/>
            <person name="Lebrun M."/>
            <person name="Masmoudi K."/>
            <person name="Ferrand S."/>
            <person name="Dhar M.I."/>
            <person name="Fresquez Z.A."/>
            <person name="Rosas U."/>
            <person name="Zhang J."/>
            <person name="Talag J."/>
            <person name="Lee S."/>
            <person name="Kudrna D."/>
            <person name="Powell R.F."/>
            <person name="Leitch I.J."/>
            <person name="Krueger R.R."/>
            <person name="Wing R.A."/>
            <person name="Amiri K.M.A."/>
            <person name="Purugganan M.D."/>
        </authorList>
    </citation>
    <scope>NUCLEOTIDE SEQUENCE [LARGE SCALE GENOMIC DNA]</scope>
    <source>
        <strain evidence="17">cv. Khalas</strain>
    </source>
</reference>
<dbReference type="SUPFAM" id="SSF57850">
    <property type="entry name" value="RING/U-box"/>
    <property type="match status" value="1"/>
</dbReference>
<name>A0A8B7C7B6_PHODC</name>
<evidence type="ECO:0000313" key="17">
    <source>
        <dbReference type="Proteomes" id="UP000228380"/>
    </source>
</evidence>
<proteinExistence type="predicted"/>
<evidence type="ECO:0000256" key="15">
    <source>
        <dbReference type="SAM" id="Phobius"/>
    </source>
</evidence>
<evidence type="ECO:0000256" key="4">
    <source>
        <dbReference type="ARBA" id="ARBA00012483"/>
    </source>
</evidence>
<dbReference type="RefSeq" id="XP_008793160.2">
    <property type="nucleotide sequence ID" value="XM_008794938.2"/>
</dbReference>